<dbReference type="AlphaFoldDB" id="W5L0L4"/>
<dbReference type="InParanoid" id="W5L0L4"/>
<dbReference type="GO" id="GO:0007160">
    <property type="term" value="P:cell-matrix adhesion"/>
    <property type="evidence" value="ECO:0007669"/>
    <property type="project" value="TreeGrafter"/>
</dbReference>
<organism evidence="7 8">
    <name type="scientific">Astyanax mexicanus</name>
    <name type="common">Blind cave fish</name>
    <name type="synonym">Astyanax fasciatus mexicanus</name>
    <dbReference type="NCBI Taxonomy" id="7994"/>
    <lineage>
        <taxon>Eukaryota</taxon>
        <taxon>Metazoa</taxon>
        <taxon>Chordata</taxon>
        <taxon>Craniata</taxon>
        <taxon>Vertebrata</taxon>
        <taxon>Euteleostomi</taxon>
        <taxon>Actinopterygii</taxon>
        <taxon>Neopterygii</taxon>
        <taxon>Teleostei</taxon>
        <taxon>Ostariophysi</taxon>
        <taxon>Characiformes</taxon>
        <taxon>Characoidei</taxon>
        <taxon>Acestrorhamphidae</taxon>
        <taxon>Acestrorhamphinae</taxon>
        <taxon>Astyanax</taxon>
    </lineage>
</organism>
<keyword evidence="4" id="KW-0130">Cell adhesion</keyword>
<dbReference type="GeneTree" id="ENSGT00950000182957"/>
<evidence type="ECO:0000313" key="7">
    <source>
        <dbReference type="Ensembl" id="ENSAMXP00000013376.2"/>
    </source>
</evidence>
<dbReference type="InterPro" id="IPR010335">
    <property type="entry name" value="Mesothelin"/>
</dbReference>
<dbReference type="PANTHER" id="PTHR23412:SF6">
    <property type="entry name" value="MESOTHELIN"/>
    <property type="match status" value="1"/>
</dbReference>
<proteinExistence type="inferred from homology"/>
<keyword evidence="3" id="KW-0732">Signal</keyword>
<reference evidence="8" key="1">
    <citation type="submission" date="2013-03" db="EMBL/GenBank/DDBJ databases">
        <authorList>
            <person name="Jeffery W."/>
            <person name="Warren W."/>
            <person name="Wilson R.K."/>
        </authorList>
    </citation>
    <scope>NUCLEOTIDE SEQUENCE</scope>
    <source>
        <strain evidence="8">female</strain>
    </source>
</reference>
<dbReference type="PANTHER" id="PTHR23412">
    <property type="entry name" value="STEREOCILIN RELATED"/>
    <property type="match status" value="1"/>
</dbReference>
<reference evidence="7" key="3">
    <citation type="submission" date="2025-08" db="UniProtKB">
        <authorList>
            <consortium name="Ensembl"/>
        </authorList>
    </citation>
    <scope>IDENTIFICATION</scope>
</reference>
<protein>
    <submittedName>
        <fullName evidence="7">Uncharacterized protein</fullName>
    </submittedName>
</protein>
<reference evidence="7" key="4">
    <citation type="submission" date="2025-09" db="UniProtKB">
        <authorList>
            <consortium name="Ensembl"/>
        </authorList>
    </citation>
    <scope>IDENTIFICATION</scope>
</reference>
<keyword evidence="6" id="KW-0325">Glycoprotein</keyword>
<evidence type="ECO:0000256" key="5">
    <source>
        <dbReference type="ARBA" id="ARBA00023136"/>
    </source>
</evidence>
<evidence type="ECO:0000256" key="2">
    <source>
        <dbReference type="ARBA" id="ARBA00011016"/>
    </source>
</evidence>
<keyword evidence="8" id="KW-1185">Reference proteome</keyword>
<dbReference type="Bgee" id="ENSAMXG00000013006">
    <property type="expression patterns" value="Expressed in embryo and 4 other cell types or tissues"/>
</dbReference>
<dbReference type="GO" id="GO:0016020">
    <property type="term" value="C:membrane"/>
    <property type="evidence" value="ECO:0007669"/>
    <property type="project" value="UniProtKB-SubCell"/>
</dbReference>
<name>W5L0L4_ASTMX</name>
<reference evidence="8" key="2">
    <citation type="journal article" date="2014" name="Nat. Commun.">
        <title>The cavefish genome reveals candidate genes for eye loss.</title>
        <authorList>
            <person name="McGaugh S.E."/>
            <person name="Gross J.B."/>
            <person name="Aken B."/>
            <person name="Blin M."/>
            <person name="Borowsky R."/>
            <person name="Chalopin D."/>
            <person name="Hinaux H."/>
            <person name="Jeffery W.R."/>
            <person name="Keene A."/>
            <person name="Ma L."/>
            <person name="Minx P."/>
            <person name="Murphy D."/>
            <person name="O'Quin K.E."/>
            <person name="Retaux S."/>
            <person name="Rohner N."/>
            <person name="Searle S.M."/>
            <person name="Stahl B.A."/>
            <person name="Tabin C."/>
            <person name="Volff J.N."/>
            <person name="Yoshizawa M."/>
            <person name="Warren W.C."/>
        </authorList>
    </citation>
    <scope>NUCLEOTIDE SEQUENCE [LARGE SCALE GENOMIC DNA]</scope>
    <source>
        <strain evidence="8">female</strain>
    </source>
</reference>
<dbReference type="Pfam" id="PF06060">
    <property type="entry name" value="Mesothelin"/>
    <property type="match status" value="2"/>
</dbReference>
<keyword evidence="5" id="KW-0472">Membrane</keyword>
<evidence type="ECO:0000256" key="1">
    <source>
        <dbReference type="ARBA" id="ARBA00004370"/>
    </source>
</evidence>
<dbReference type="GO" id="GO:0009986">
    <property type="term" value="C:cell surface"/>
    <property type="evidence" value="ECO:0007669"/>
    <property type="project" value="TreeGrafter"/>
</dbReference>
<evidence type="ECO:0000313" key="8">
    <source>
        <dbReference type="Proteomes" id="UP000018467"/>
    </source>
</evidence>
<comment type="subcellular location">
    <subcellularLocation>
        <location evidence="1">Membrane</location>
    </subcellularLocation>
</comment>
<comment type="similarity">
    <text evidence="2">Belongs to the mesothelin family.</text>
</comment>
<evidence type="ECO:0000256" key="4">
    <source>
        <dbReference type="ARBA" id="ARBA00022889"/>
    </source>
</evidence>
<sequence>VSFSIVLFSFFQIISIDVTKVVENVPDALASFIPPVLLSSLTITNVTLINLKIWKQEQAVVLFGPVASASNNMEELSESILQGFTCTSARSLPLQKIKQLVKACRPRTDRNKVALKESQLICMYNYVKDDLTLSFTDMPSDMLLYYSYSKVPKTKCRSYFIALGAADFSIPSSLLKIPSSLFKSAQDCLGITGTTLNKDQVGNSDPLILENLKNCGDLSDAQVTAIQTLLFSGNTPYGNRLTWNQKTLDQLGILPLYLKRDFWAAFSSTTKTAFLKSFVPFLRSPGSINTNTPTQYLCLTGNITEATIADPSFPFDNIAAITDKVVDTSFQTIILNKLNQLFPTGLPDSVVQLLGSTSFMATVDDISKWDITTIDTLSSLMSPNKGNWTSEQQWIMKYLSVEGNTLGTAELNAIGSNLCSLDVSVLNTITADNLGRAKPMNISSCSIEQKSALYSIANSSFSSQRNDPTTFYQLISLYLGNTHFFTYSQVYVSIDCISFCWNTHTHTGEFTPAIRHGSAGQ</sequence>
<dbReference type="HOGENOM" id="CLU_393090_0_0_1"/>
<accession>W5L0L4</accession>
<evidence type="ECO:0000256" key="6">
    <source>
        <dbReference type="ARBA" id="ARBA00023180"/>
    </source>
</evidence>
<dbReference type="InterPro" id="IPR026664">
    <property type="entry name" value="Stereocilin-rel"/>
</dbReference>
<dbReference type="STRING" id="7994.ENSAMXP00000013376"/>
<evidence type="ECO:0000256" key="3">
    <source>
        <dbReference type="ARBA" id="ARBA00022729"/>
    </source>
</evidence>
<dbReference type="Proteomes" id="UP000018467">
    <property type="component" value="Unassembled WGS sequence"/>
</dbReference>
<dbReference type="Ensembl" id="ENSAMXT00000013376.2">
    <property type="protein sequence ID" value="ENSAMXP00000013376.2"/>
    <property type="gene ID" value="ENSAMXG00000013006.2"/>
</dbReference>